<proteinExistence type="predicted"/>
<feature type="transmembrane region" description="Helical" evidence="1">
    <location>
        <begin position="64"/>
        <end position="89"/>
    </location>
</feature>
<feature type="transmembrane region" description="Helical" evidence="1">
    <location>
        <begin position="101"/>
        <end position="120"/>
    </location>
</feature>
<protein>
    <submittedName>
        <fullName evidence="2">Holin of 3TMs, for gene-transfer release</fullName>
    </submittedName>
</protein>
<keyword evidence="1" id="KW-0812">Transmembrane</keyword>
<organism evidence="2">
    <name type="scientific">uncultured Caudovirales phage</name>
    <dbReference type="NCBI Taxonomy" id="2100421"/>
    <lineage>
        <taxon>Viruses</taxon>
        <taxon>Duplodnaviria</taxon>
        <taxon>Heunggongvirae</taxon>
        <taxon>Uroviricota</taxon>
        <taxon>Caudoviricetes</taxon>
        <taxon>Peduoviridae</taxon>
        <taxon>Maltschvirus</taxon>
        <taxon>Maltschvirus maltsch</taxon>
    </lineage>
</organism>
<gene>
    <name evidence="2" type="ORF">UFOVP56_9</name>
</gene>
<reference evidence="2" key="1">
    <citation type="submission" date="2020-05" db="EMBL/GenBank/DDBJ databases">
        <authorList>
            <person name="Chiriac C."/>
            <person name="Salcher M."/>
            <person name="Ghai R."/>
            <person name="Kavagutti S V."/>
        </authorList>
    </citation>
    <scope>NUCLEOTIDE SEQUENCE</scope>
</reference>
<accession>A0A6J5TA97</accession>
<name>A0A6J5TA97_9CAUD</name>
<keyword evidence="1" id="KW-1133">Transmembrane helix</keyword>
<dbReference type="InterPro" id="IPR021497">
    <property type="entry name" value="GTA_holin_3TM"/>
</dbReference>
<sequence length="129" mass="13648">MADLTGLGAISDLAGSVINKIWPDKSEEEKQQLAAAVMVVQGQLDINKVEAANPSVFVSGARPFIMWVCGFGCAWNWIGLPVACFIFAALGKPITLAPANLSEMMPLLLGMLGLGGFRTIEKLNGVARS</sequence>
<dbReference type="Pfam" id="PF11351">
    <property type="entry name" value="GTA_holin_3TM"/>
    <property type="match status" value="1"/>
</dbReference>
<evidence type="ECO:0000256" key="1">
    <source>
        <dbReference type="SAM" id="Phobius"/>
    </source>
</evidence>
<dbReference type="EMBL" id="LR797819">
    <property type="protein sequence ID" value="CAB4240773.1"/>
    <property type="molecule type" value="Genomic_DNA"/>
</dbReference>
<evidence type="ECO:0000313" key="2">
    <source>
        <dbReference type="EMBL" id="CAB4240773.1"/>
    </source>
</evidence>
<keyword evidence="1" id="KW-0472">Membrane</keyword>